<feature type="domain" description="Right handed beta helix" evidence="2">
    <location>
        <begin position="328"/>
        <end position="480"/>
    </location>
</feature>
<evidence type="ECO:0000259" key="2">
    <source>
        <dbReference type="Pfam" id="PF13229"/>
    </source>
</evidence>
<feature type="chain" id="PRO_5046658565" evidence="1">
    <location>
        <begin position="34"/>
        <end position="799"/>
    </location>
</feature>
<dbReference type="EMBL" id="BMIA01000001">
    <property type="protein sequence ID" value="GGH32807.1"/>
    <property type="molecule type" value="Genomic_DNA"/>
</dbReference>
<dbReference type="InterPro" id="IPR006626">
    <property type="entry name" value="PbH1"/>
</dbReference>
<proteinExistence type="predicted"/>
<evidence type="ECO:0000313" key="4">
    <source>
        <dbReference type="Proteomes" id="UP000600214"/>
    </source>
</evidence>
<organism evidence="3 4">
    <name type="scientific">Dyadobacter endophyticus</name>
    <dbReference type="NCBI Taxonomy" id="1749036"/>
    <lineage>
        <taxon>Bacteria</taxon>
        <taxon>Pseudomonadati</taxon>
        <taxon>Bacteroidota</taxon>
        <taxon>Cytophagia</taxon>
        <taxon>Cytophagales</taxon>
        <taxon>Spirosomataceae</taxon>
        <taxon>Dyadobacter</taxon>
    </lineage>
</organism>
<protein>
    <submittedName>
        <fullName evidence="3">Peptide-binding protein</fullName>
    </submittedName>
</protein>
<feature type="signal peptide" evidence="1">
    <location>
        <begin position="1"/>
        <end position="33"/>
    </location>
</feature>
<dbReference type="RefSeq" id="WP_229221916.1">
    <property type="nucleotide sequence ID" value="NZ_BMIA01000001.1"/>
</dbReference>
<dbReference type="SUPFAM" id="SSF50156">
    <property type="entry name" value="PDZ domain-like"/>
    <property type="match status" value="1"/>
</dbReference>
<name>A0ABQ1YPI6_9BACT</name>
<accession>A0ABQ1YPI6</accession>
<dbReference type="InterPro" id="IPR012334">
    <property type="entry name" value="Pectin_lyas_fold"/>
</dbReference>
<evidence type="ECO:0000313" key="3">
    <source>
        <dbReference type="EMBL" id="GGH32807.1"/>
    </source>
</evidence>
<gene>
    <name evidence="3" type="ORF">GCM10007423_22590</name>
</gene>
<dbReference type="PANTHER" id="PTHR36453:SF1">
    <property type="entry name" value="RIGHT HANDED BETA HELIX DOMAIN-CONTAINING PROTEIN"/>
    <property type="match status" value="1"/>
</dbReference>
<keyword evidence="4" id="KW-1185">Reference proteome</keyword>
<evidence type="ECO:0000256" key="1">
    <source>
        <dbReference type="SAM" id="SignalP"/>
    </source>
</evidence>
<dbReference type="SMART" id="SM00710">
    <property type="entry name" value="PbH1"/>
    <property type="match status" value="5"/>
</dbReference>
<sequence>MNRFLKLVMYKKSKLSSFLLLSLAFLSALPAFAQTTIYVSLNGDDANSGTRRKPFATIKHAVLAARSVSGPVSIKLYGGTYYLSEPLVFTSSDSRKKDQPLVISNFENEKAVVSGAAPLRNLEWKQGEQGIWESKVSKNLIFDQLIVNGTLQRMARYPNYDTSARFLGGTAADAVSAKTASKWKSPKGAYVHALHRAEWGDIHYTVTGKSSDGELALEGGWQNNRRGPMHPQHRFIENIFEELDHENEWFYDRDAEKLYFIPPSNIDIKKATFESPQIAHLIKFQGSEQSPVENIHIKNLTLSGTTRTFMENKEPLLRSDWTIYRGGGVVFDGATGCILQNCTLTNLGGNAVFFNNFNRACTVSGCLIYNIGASGVSFVGDPAAVRSPSFEYNEFIPLADIDRTPGPKSNNFPADCNVYDNLLFNLGYVEKQSAGIELSMCQAINVSHNTIYDVPRAGINVSEGTWGGHVIEHNDVFDTVKESGDHGSFNSWGRDRYWHPDKKTLDSIVATNFDLALLDVVKPITLRNNRFRCDHGWDIDLDDGSSNYLIYENLCLNGGIKLREGVKRTVENNIMINNSFHPHVWFDNSGDVFRHNIVTMAYKPINIRVWGTQVDFNVLPDSLSLREAQSRGTDKNSVAGNPLFVNPSVGDFRVKDGSIALAAGFKNFAMDSFGVVSPHLKRLAKKVVISEVIELSQTGESETASFMGAKVKNLSTLGERSATGMDAIRGVLVVSTSSASTHRNALLANDVILKFGGYNTNTVRDLMEARIAIIGTKAEIVVFRNQQEMKITVELDGKR</sequence>
<dbReference type="InterPro" id="IPR011050">
    <property type="entry name" value="Pectin_lyase_fold/virulence"/>
</dbReference>
<dbReference type="SUPFAM" id="SSF51126">
    <property type="entry name" value="Pectin lyase-like"/>
    <property type="match status" value="1"/>
</dbReference>
<comment type="caution">
    <text evidence="3">The sequence shown here is derived from an EMBL/GenBank/DDBJ whole genome shotgun (WGS) entry which is preliminary data.</text>
</comment>
<dbReference type="Gene3D" id="2.30.42.10">
    <property type="match status" value="1"/>
</dbReference>
<dbReference type="Pfam" id="PF13229">
    <property type="entry name" value="Beta_helix"/>
    <property type="match status" value="1"/>
</dbReference>
<dbReference type="InterPro" id="IPR039448">
    <property type="entry name" value="Beta_helix"/>
</dbReference>
<keyword evidence="1" id="KW-0732">Signal</keyword>
<dbReference type="Gene3D" id="2.160.20.10">
    <property type="entry name" value="Single-stranded right-handed beta-helix, Pectin lyase-like"/>
    <property type="match status" value="2"/>
</dbReference>
<dbReference type="InterPro" id="IPR036034">
    <property type="entry name" value="PDZ_sf"/>
</dbReference>
<reference evidence="4" key="1">
    <citation type="journal article" date="2019" name="Int. J. Syst. Evol. Microbiol.">
        <title>The Global Catalogue of Microorganisms (GCM) 10K type strain sequencing project: providing services to taxonomists for standard genome sequencing and annotation.</title>
        <authorList>
            <consortium name="The Broad Institute Genomics Platform"/>
            <consortium name="The Broad Institute Genome Sequencing Center for Infectious Disease"/>
            <person name="Wu L."/>
            <person name="Ma J."/>
        </authorList>
    </citation>
    <scope>NUCLEOTIDE SEQUENCE [LARGE SCALE GENOMIC DNA]</scope>
    <source>
        <strain evidence="4">CGMCC 1.15288</strain>
    </source>
</reference>
<dbReference type="Proteomes" id="UP000600214">
    <property type="component" value="Unassembled WGS sequence"/>
</dbReference>
<dbReference type="PANTHER" id="PTHR36453">
    <property type="entry name" value="SECRETED PROTEIN-RELATED"/>
    <property type="match status" value="1"/>
</dbReference>